<dbReference type="Gene3D" id="3.80.10.10">
    <property type="entry name" value="Ribonuclease Inhibitor"/>
    <property type="match status" value="1"/>
</dbReference>
<reference evidence="1" key="1">
    <citation type="submission" date="2021-06" db="EMBL/GenBank/DDBJ databases">
        <authorList>
            <person name="Kallberg Y."/>
            <person name="Tangrot J."/>
            <person name="Rosling A."/>
        </authorList>
    </citation>
    <scope>NUCLEOTIDE SEQUENCE</scope>
    <source>
        <strain evidence="1">UK204</strain>
    </source>
</reference>
<dbReference type="SUPFAM" id="SSF52047">
    <property type="entry name" value="RNI-like"/>
    <property type="match status" value="1"/>
</dbReference>
<evidence type="ECO:0000313" key="1">
    <source>
        <dbReference type="EMBL" id="CAG8717788.1"/>
    </source>
</evidence>
<comment type="caution">
    <text evidence="1">The sequence shown here is derived from an EMBL/GenBank/DDBJ whole genome shotgun (WGS) entry which is preliminary data.</text>
</comment>
<sequence>MISLTEDCIYHVLQKLKEDREKLFNFLFVNRYFCKTVVPLLYSNPFGQELNHQNECFLINTFLKRLDAEEKNYLRKVNINLSDETERTLFEYETYLEKLSLNDLTGSIRIWLMSRINEEEVSFVDQKPRSTIQMRLGDLKLCLFTGFFDKIREHSLLEFLNTISKTCRHITELGVIIDEQFDKGKFPSYIINIINNQNNLLKFTLSEPRYIGSKIVLSLESQRNSLTSIQLDFVHLCHDHISVLANCSNLKNLRLYYCGGMTLDHCNLILVKSICKVENLTMARNRWSKDITISIISTLGRSLRRLSFDQISSETLESIIAYCPNLKVLEIQFGKFDYLLLKRMKIDHLIIHPIFDLSLDFKELLQDLGRGLPTTIKHFSFITHNPLSSDNLEIFLDNINSCLVSLNFYFEMNDNLLKIILNYILEKKSLKYLGIKKFISLETSMYSLDDELIRKIRDLGVNIFFFEKNYESEDEFYNLMA</sequence>
<dbReference type="EMBL" id="CAJVPQ010009774">
    <property type="protein sequence ID" value="CAG8717788.1"/>
    <property type="molecule type" value="Genomic_DNA"/>
</dbReference>
<dbReference type="OrthoDB" id="2322172at2759"/>
<dbReference type="InterPro" id="IPR032675">
    <property type="entry name" value="LRR_dom_sf"/>
</dbReference>
<accession>A0A9N9I3H2</accession>
<dbReference type="Proteomes" id="UP000789570">
    <property type="component" value="Unassembled WGS sequence"/>
</dbReference>
<proteinExistence type="predicted"/>
<organism evidence="1 2">
    <name type="scientific">Funneliformis caledonium</name>
    <dbReference type="NCBI Taxonomy" id="1117310"/>
    <lineage>
        <taxon>Eukaryota</taxon>
        <taxon>Fungi</taxon>
        <taxon>Fungi incertae sedis</taxon>
        <taxon>Mucoromycota</taxon>
        <taxon>Glomeromycotina</taxon>
        <taxon>Glomeromycetes</taxon>
        <taxon>Glomerales</taxon>
        <taxon>Glomeraceae</taxon>
        <taxon>Funneliformis</taxon>
    </lineage>
</organism>
<protein>
    <submittedName>
        <fullName evidence="1">17438_t:CDS:1</fullName>
    </submittedName>
</protein>
<gene>
    <name evidence="1" type="ORF">FCALED_LOCUS14239</name>
</gene>
<name>A0A9N9I3H2_9GLOM</name>
<keyword evidence="2" id="KW-1185">Reference proteome</keyword>
<dbReference type="AlphaFoldDB" id="A0A9N9I3H2"/>
<evidence type="ECO:0000313" key="2">
    <source>
        <dbReference type="Proteomes" id="UP000789570"/>
    </source>
</evidence>